<dbReference type="EMBL" id="JAOYFB010000038">
    <property type="protein sequence ID" value="KAK4026933.1"/>
    <property type="molecule type" value="Genomic_DNA"/>
</dbReference>
<sequence length="195" mass="22306">MCDLMWRCMWEAPLIHNLNGFEEDIDGVLYEYMFVGRATEEFRILLLSHNIMEKVVRVAEEEEIAVNTVLKEAKHSDDMGAQPVETKTLCFRYHVTATLLPIRIVGVKGDCRTCSYCVELSSDQTQPNWNDLVTYARLTQRVCHNDFMTGLPAIPNTHLPQEVVAKMVEAVLTVSGIFRVLYDLTAKPPWKTELI</sequence>
<keyword evidence="4" id="KW-0658">Purine biosynthesis</keyword>
<evidence type="ECO:0000256" key="5">
    <source>
        <dbReference type="ARBA" id="ARBA00022840"/>
    </source>
</evidence>
<evidence type="ECO:0000313" key="6">
    <source>
        <dbReference type="EMBL" id="KAK4026933.1"/>
    </source>
</evidence>
<dbReference type="Gene3D" id="3.30.300.10">
    <property type="match status" value="2"/>
</dbReference>
<evidence type="ECO:0000256" key="4">
    <source>
        <dbReference type="ARBA" id="ARBA00022755"/>
    </source>
</evidence>
<dbReference type="PANTHER" id="PTHR11922:SF2">
    <property type="entry name" value="GMP SYNTHASE [GLUTAMINE-HYDROLYZING]"/>
    <property type="match status" value="1"/>
</dbReference>
<comment type="caution">
    <text evidence="6">The sequence shown here is derived from an EMBL/GenBank/DDBJ whole genome shotgun (WGS) entry which is preliminary data.</text>
</comment>
<keyword evidence="2" id="KW-0547">Nucleotide-binding</keyword>
<gene>
    <name evidence="6" type="ORF">OUZ56_015956</name>
</gene>
<dbReference type="SUPFAM" id="SSF54810">
    <property type="entry name" value="GMP synthetase C-terminal dimerisation domain"/>
    <property type="match status" value="1"/>
</dbReference>
<protein>
    <recommendedName>
        <fullName evidence="8">GMP synthase</fullName>
    </recommendedName>
</protein>
<keyword evidence="5" id="KW-0067">ATP-binding</keyword>
<accession>A0ABR0AP88</accession>
<evidence type="ECO:0000313" key="7">
    <source>
        <dbReference type="Proteomes" id="UP001234178"/>
    </source>
</evidence>
<keyword evidence="3" id="KW-0332">GMP biosynthesis</keyword>
<keyword evidence="1" id="KW-0436">Ligase</keyword>
<dbReference type="PANTHER" id="PTHR11922">
    <property type="entry name" value="GMP SYNTHASE-RELATED"/>
    <property type="match status" value="1"/>
</dbReference>
<evidence type="ECO:0000256" key="3">
    <source>
        <dbReference type="ARBA" id="ARBA00022749"/>
    </source>
</evidence>
<evidence type="ECO:0008006" key="8">
    <source>
        <dbReference type="Google" id="ProtNLM"/>
    </source>
</evidence>
<evidence type="ECO:0000256" key="2">
    <source>
        <dbReference type="ARBA" id="ARBA00022741"/>
    </source>
</evidence>
<proteinExistence type="predicted"/>
<organism evidence="6 7">
    <name type="scientific">Daphnia magna</name>
    <dbReference type="NCBI Taxonomy" id="35525"/>
    <lineage>
        <taxon>Eukaryota</taxon>
        <taxon>Metazoa</taxon>
        <taxon>Ecdysozoa</taxon>
        <taxon>Arthropoda</taxon>
        <taxon>Crustacea</taxon>
        <taxon>Branchiopoda</taxon>
        <taxon>Diplostraca</taxon>
        <taxon>Cladocera</taxon>
        <taxon>Anomopoda</taxon>
        <taxon>Daphniidae</taxon>
        <taxon>Daphnia</taxon>
    </lineage>
</organism>
<keyword evidence="7" id="KW-1185">Reference proteome</keyword>
<dbReference type="Proteomes" id="UP001234178">
    <property type="component" value="Unassembled WGS sequence"/>
</dbReference>
<name>A0ABR0AP88_9CRUS</name>
<reference evidence="6 7" key="1">
    <citation type="journal article" date="2023" name="Nucleic Acids Res.">
        <title>The hologenome of Daphnia magna reveals possible DNA methylation and microbiome-mediated evolution of the host genome.</title>
        <authorList>
            <person name="Chaturvedi A."/>
            <person name="Li X."/>
            <person name="Dhandapani V."/>
            <person name="Marshall H."/>
            <person name="Kissane S."/>
            <person name="Cuenca-Cambronero M."/>
            <person name="Asole G."/>
            <person name="Calvet F."/>
            <person name="Ruiz-Romero M."/>
            <person name="Marangio P."/>
            <person name="Guigo R."/>
            <person name="Rago D."/>
            <person name="Mirbahai L."/>
            <person name="Eastwood N."/>
            <person name="Colbourne J.K."/>
            <person name="Zhou J."/>
            <person name="Mallon E."/>
            <person name="Orsini L."/>
        </authorList>
    </citation>
    <scope>NUCLEOTIDE SEQUENCE [LARGE SCALE GENOMIC DNA]</scope>
    <source>
        <strain evidence="6">LRV0_1</strain>
    </source>
</reference>
<evidence type="ECO:0000256" key="1">
    <source>
        <dbReference type="ARBA" id="ARBA00022598"/>
    </source>
</evidence>